<keyword evidence="14" id="KW-1185">Reference proteome</keyword>
<keyword evidence="9" id="KW-0804">Transcription</keyword>
<dbReference type="eggNOG" id="KOG2851">
    <property type="taxonomic scope" value="Eukaryota"/>
</dbReference>
<dbReference type="STRING" id="559304.G8YAW0"/>
<proteinExistence type="inferred from homology"/>
<reference evidence="12" key="1">
    <citation type="submission" date="2011-10" db="EMBL/GenBank/DDBJ databases">
        <authorList>
            <person name="Genoscope - CEA"/>
        </authorList>
    </citation>
    <scope>NUCLEOTIDE SEQUENCE</scope>
</reference>
<dbReference type="GO" id="GO:0003899">
    <property type="term" value="F:DNA-directed RNA polymerase activity"/>
    <property type="evidence" value="ECO:0007669"/>
    <property type="project" value="InterPro"/>
</dbReference>
<dbReference type="OrthoDB" id="19606at2759"/>
<dbReference type="SUPFAM" id="SSF56747">
    <property type="entry name" value="Prim-pol domain"/>
    <property type="match status" value="1"/>
</dbReference>
<organism evidence="12 14">
    <name type="scientific">Pichia sorbitophila (strain ATCC MYA-4447 / BCRC 22081 / CBS 7064 / NBRC 10061 / NRRL Y-12695)</name>
    <name type="common">Hybrid yeast</name>
    <dbReference type="NCBI Taxonomy" id="559304"/>
    <lineage>
        <taxon>Eukaryota</taxon>
        <taxon>Fungi</taxon>
        <taxon>Dikarya</taxon>
        <taxon>Ascomycota</taxon>
        <taxon>Saccharomycotina</taxon>
        <taxon>Pichiomycetes</taxon>
        <taxon>Debaryomycetaceae</taxon>
        <taxon>Millerozyma</taxon>
    </lineage>
</organism>
<sequence>MTVETDSSIQEKSLSPETSVQEESKATDLGEGRGSKKPSSSDMLFYYERVLPFKQIFQWLNHSPKVGKDFTMREFAFEFRSGAYQRYNSFNSHEDFKKSVVNANPTRFEVGAVYSVNPKERKNLPKSALRPLSKELVFDIDLTDYDDIRRCCQKTDICTKCWKFIQVATKVLNAALADDFGFEHFIWVFSGRRGAHCWVSDKSARGLDETTRKSIIDYLDLLNAKKNKRGSTSLNLKRPFHPHVERSFDILKQHFVDIILEDQNLWLTTPETSPDSKEWESVEELLSFLPEVSLREELSQKWKTQVSISTSKQKWEDINSVAKKTLKHQNQVNLLNEAKKDIIIYFLYPRLDAEVTKQLIHLLKSPFCIHPSTGNICVPFDPLQNLSDNREDDEYGFNPTTVPSLSLIQTEIEIWDTKRINKGSSQQYEESDSDVENRRVLDFEKTSLKPYVEYFTNYANKLVKAELKGSAKRDREELDF</sequence>
<dbReference type="NCBIfam" id="TIGR00335">
    <property type="entry name" value="primase_sml"/>
    <property type="match status" value="1"/>
</dbReference>
<dbReference type="GO" id="GO:0046872">
    <property type="term" value="F:metal ion binding"/>
    <property type="evidence" value="ECO:0007669"/>
    <property type="project" value="UniProtKB-KW"/>
</dbReference>
<dbReference type="GO" id="GO:0006269">
    <property type="term" value="P:DNA replication, synthesis of primer"/>
    <property type="evidence" value="ECO:0007669"/>
    <property type="project" value="UniProtKB-KW"/>
</dbReference>
<evidence type="ECO:0000256" key="4">
    <source>
        <dbReference type="ARBA" id="ARBA00022679"/>
    </source>
</evidence>
<evidence type="ECO:0000256" key="6">
    <source>
        <dbReference type="ARBA" id="ARBA00022705"/>
    </source>
</evidence>
<dbReference type="EC" id="2.7.7.-" evidence="10"/>
<evidence type="ECO:0000256" key="1">
    <source>
        <dbReference type="ARBA" id="ARBA00009762"/>
    </source>
</evidence>
<keyword evidence="7" id="KW-0479">Metal-binding</keyword>
<dbReference type="InterPro" id="IPR002755">
    <property type="entry name" value="DNA_primase_S"/>
</dbReference>
<dbReference type="CDD" id="cd04860">
    <property type="entry name" value="AE_Prim_S"/>
    <property type="match status" value="1"/>
</dbReference>
<evidence type="ECO:0000256" key="5">
    <source>
        <dbReference type="ARBA" id="ARBA00022695"/>
    </source>
</evidence>
<keyword evidence="8" id="KW-0862">Zinc</keyword>
<dbReference type="EMBL" id="FO082048">
    <property type="protein sequence ID" value="CCE84195.1"/>
    <property type="molecule type" value="Genomic_DNA"/>
</dbReference>
<evidence type="ECO:0000313" key="13">
    <source>
        <dbReference type="EMBL" id="CCE84195.1"/>
    </source>
</evidence>
<keyword evidence="6 10" id="KW-0235">DNA replication</keyword>
<feature type="compositionally biased region" description="Polar residues" evidence="11">
    <location>
        <begin position="1"/>
        <end position="21"/>
    </location>
</feature>
<accession>G8YAW0</accession>
<dbReference type="PANTHER" id="PTHR10536">
    <property type="entry name" value="DNA PRIMASE SMALL SUBUNIT"/>
    <property type="match status" value="1"/>
</dbReference>
<feature type="region of interest" description="Disordered" evidence="11">
    <location>
        <begin position="1"/>
        <end position="39"/>
    </location>
</feature>
<keyword evidence="3 10" id="KW-0639">Primosome</keyword>
<evidence type="ECO:0000256" key="2">
    <source>
        <dbReference type="ARBA" id="ARBA00022478"/>
    </source>
</evidence>
<keyword evidence="4 10" id="KW-0808">Transferase</keyword>
<comment type="similarity">
    <text evidence="1 10">Belongs to the eukaryotic-type primase small subunit family.</text>
</comment>
<evidence type="ECO:0000256" key="3">
    <source>
        <dbReference type="ARBA" id="ARBA00022515"/>
    </source>
</evidence>
<protein>
    <recommendedName>
        <fullName evidence="10">DNA primase</fullName>
        <ecNumber evidence="10">2.7.7.-</ecNumber>
    </recommendedName>
</protein>
<name>G8YAW0_PICSO</name>
<keyword evidence="2 10" id="KW-0240">DNA-directed RNA polymerase</keyword>
<dbReference type="Pfam" id="PF01896">
    <property type="entry name" value="DNA_primase_S"/>
    <property type="match status" value="1"/>
</dbReference>
<dbReference type="EMBL" id="FO082049">
    <property type="protein sequence ID" value="CCE83164.1"/>
    <property type="molecule type" value="Genomic_DNA"/>
</dbReference>
<gene>
    <name evidence="12" type="primary">Piso0_003736</name>
    <name evidence="12" type="ORF">GNLVRS01_PISO0K01440g</name>
    <name evidence="13" type="ORF">GNLVRS01_PISO0L01441g</name>
</gene>
<feature type="compositionally biased region" description="Basic and acidic residues" evidence="11">
    <location>
        <begin position="22"/>
        <end position="34"/>
    </location>
</feature>
<reference evidence="14" key="2">
    <citation type="journal article" date="2012" name="G3 (Bethesda)">
        <title>Pichia sorbitophila, an interspecies yeast hybrid reveals early steps of genome resolution following polyploidization.</title>
        <authorList>
            <person name="Leh Louis V."/>
            <person name="Despons L."/>
            <person name="Friedrich A."/>
            <person name="Martin T."/>
            <person name="Durrens P."/>
            <person name="Casaregola S."/>
            <person name="Neuveglise C."/>
            <person name="Fairhead C."/>
            <person name="Marck C."/>
            <person name="Cruz J.A."/>
            <person name="Straub M.L."/>
            <person name="Kugler V."/>
            <person name="Sacerdot C."/>
            <person name="Uzunov Z."/>
            <person name="Thierry A."/>
            <person name="Weiss S."/>
            <person name="Bleykasten C."/>
            <person name="De Montigny J."/>
            <person name="Jacques N."/>
            <person name="Jung P."/>
            <person name="Lemaire M."/>
            <person name="Mallet S."/>
            <person name="Morel G."/>
            <person name="Richard G.F."/>
            <person name="Sarkar A."/>
            <person name="Savel G."/>
            <person name="Schacherer J."/>
            <person name="Seret M.L."/>
            <person name="Talla E."/>
            <person name="Samson G."/>
            <person name="Jubin C."/>
            <person name="Poulain J."/>
            <person name="Vacherie B."/>
            <person name="Barbe V."/>
            <person name="Pelletier E."/>
            <person name="Sherman D.J."/>
            <person name="Westhof E."/>
            <person name="Weissenbach J."/>
            <person name="Baret P.V."/>
            <person name="Wincker P."/>
            <person name="Gaillardin C."/>
            <person name="Dujon B."/>
            <person name="Souciet J.L."/>
        </authorList>
    </citation>
    <scope>NUCLEOTIDE SEQUENCE [LARGE SCALE GENOMIC DNA]</scope>
    <source>
        <strain evidence="14">ATCC MYA-4447 / BCRC 22081 / CBS 7064 / NBRC 10061 / NRRL Y-12695</strain>
    </source>
</reference>
<dbReference type="InParanoid" id="G8YAW0"/>
<evidence type="ECO:0000256" key="11">
    <source>
        <dbReference type="SAM" id="MobiDB-lite"/>
    </source>
</evidence>
<evidence type="ECO:0000313" key="12">
    <source>
        <dbReference type="EMBL" id="CCE83164.1"/>
    </source>
</evidence>
<evidence type="ECO:0000313" key="14">
    <source>
        <dbReference type="Proteomes" id="UP000005222"/>
    </source>
</evidence>
<dbReference type="InterPro" id="IPR014052">
    <property type="entry name" value="DNA_primase_ssu_euk/arc"/>
</dbReference>
<evidence type="ECO:0000256" key="10">
    <source>
        <dbReference type="RuleBase" id="RU003514"/>
    </source>
</evidence>
<dbReference type="FunFam" id="3.90.920.10:FF:000003">
    <property type="entry name" value="DNA primase"/>
    <property type="match status" value="1"/>
</dbReference>
<dbReference type="Proteomes" id="UP000005222">
    <property type="component" value="Chromosome K"/>
</dbReference>
<dbReference type="GO" id="GO:0005658">
    <property type="term" value="C:alpha DNA polymerase:primase complex"/>
    <property type="evidence" value="ECO:0007669"/>
    <property type="project" value="UniProtKB-ARBA"/>
</dbReference>
<dbReference type="Proteomes" id="UP000005222">
    <property type="component" value="Chromosome L"/>
</dbReference>
<dbReference type="Gene3D" id="3.90.920.10">
    <property type="entry name" value="DNA primase, PRIM domain"/>
    <property type="match status" value="1"/>
</dbReference>
<evidence type="ECO:0000256" key="9">
    <source>
        <dbReference type="ARBA" id="ARBA00023163"/>
    </source>
</evidence>
<dbReference type="FunCoup" id="G8YAW0">
    <property type="interactions" value="2099"/>
</dbReference>
<dbReference type="HOGENOM" id="CLU_028288_1_0_1"/>
<dbReference type="AlphaFoldDB" id="G8YAW0"/>
<evidence type="ECO:0000256" key="7">
    <source>
        <dbReference type="ARBA" id="ARBA00022723"/>
    </source>
</evidence>
<keyword evidence="5" id="KW-0548">Nucleotidyltransferase</keyword>
<evidence type="ECO:0000256" key="8">
    <source>
        <dbReference type="ARBA" id="ARBA00022833"/>
    </source>
</evidence>